<keyword evidence="4" id="KW-0067">ATP-binding</keyword>
<evidence type="ECO:0000256" key="4">
    <source>
        <dbReference type="ARBA" id="ARBA00022840"/>
    </source>
</evidence>
<dbReference type="SUPFAM" id="SSF81271">
    <property type="entry name" value="TGS-like"/>
    <property type="match status" value="1"/>
</dbReference>
<dbReference type="InterPro" id="IPR006073">
    <property type="entry name" value="GTP-bd"/>
</dbReference>
<keyword evidence="7" id="KW-1185">Reference proteome</keyword>
<dbReference type="GO" id="GO:0016887">
    <property type="term" value="F:ATP hydrolysis activity"/>
    <property type="evidence" value="ECO:0007669"/>
    <property type="project" value="InterPro"/>
</dbReference>
<dbReference type="SUPFAM" id="SSF52540">
    <property type="entry name" value="P-loop containing nucleoside triphosphate hydrolases"/>
    <property type="match status" value="1"/>
</dbReference>
<dbReference type="GO" id="GO:0046872">
    <property type="term" value="F:metal ion binding"/>
    <property type="evidence" value="ECO:0007669"/>
    <property type="project" value="UniProtKB-KW"/>
</dbReference>
<dbReference type="PANTHER" id="PTHR23305">
    <property type="entry name" value="OBG GTPASE FAMILY"/>
    <property type="match status" value="1"/>
</dbReference>
<dbReference type="CDD" id="cd04867">
    <property type="entry name" value="TGS_YchF_OLA1"/>
    <property type="match status" value="1"/>
</dbReference>
<organism evidence="6 7">
    <name type="scientific">Mesoterricola silvestris</name>
    <dbReference type="NCBI Taxonomy" id="2927979"/>
    <lineage>
        <taxon>Bacteria</taxon>
        <taxon>Pseudomonadati</taxon>
        <taxon>Acidobacteriota</taxon>
        <taxon>Holophagae</taxon>
        <taxon>Holophagales</taxon>
        <taxon>Holophagaceae</taxon>
        <taxon>Mesoterricola</taxon>
    </lineage>
</organism>
<dbReference type="Gene3D" id="3.40.50.300">
    <property type="entry name" value="P-loop containing nucleotide triphosphate hydrolases"/>
    <property type="match status" value="1"/>
</dbReference>
<dbReference type="GO" id="GO:0005524">
    <property type="term" value="F:ATP binding"/>
    <property type="evidence" value="ECO:0007669"/>
    <property type="project" value="UniProtKB-KW"/>
</dbReference>
<evidence type="ECO:0000259" key="5">
    <source>
        <dbReference type="PROSITE" id="PS51880"/>
    </source>
</evidence>
<dbReference type="FunFam" id="3.10.20.30:FF:000001">
    <property type="entry name" value="Ribosome-binding ATPase YchF"/>
    <property type="match status" value="1"/>
</dbReference>
<dbReference type="InterPro" id="IPR023192">
    <property type="entry name" value="TGS-like_dom_sf"/>
</dbReference>
<dbReference type="EMBL" id="AP027080">
    <property type="protein sequence ID" value="BDU71888.1"/>
    <property type="molecule type" value="Genomic_DNA"/>
</dbReference>
<accession>A0AA48KAV6</accession>
<comment type="cofactor">
    <cofactor evidence="1">
        <name>Mg(2+)</name>
        <dbReference type="ChEBI" id="CHEBI:18420"/>
    </cofactor>
</comment>
<proteinExistence type="predicted"/>
<dbReference type="PROSITE" id="PS51880">
    <property type="entry name" value="TGS"/>
    <property type="match status" value="1"/>
</dbReference>
<dbReference type="InterPro" id="IPR012676">
    <property type="entry name" value="TGS-like"/>
</dbReference>
<evidence type="ECO:0000256" key="3">
    <source>
        <dbReference type="ARBA" id="ARBA00022741"/>
    </source>
</evidence>
<dbReference type="InterPro" id="IPR004095">
    <property type="entry name" value="TGS"/>
</dbReference>
<dbReference type="InterPro" id="IPR012675">
    <property type="entry name" value="Beta-grasp_dom_sf"/>
</dbReference>
<dbReference type="Pfam" id="PF06071">
    <property type="entry name" value="YchF-GTPase_C"/>
    <property type="match status" value="1"/>
</dbReference>
<dbReference type="PIRSF" id="PIRSF006641">
    <property type="entry name" value="CHP00092"/>
    <property type="match status" value="1"/>
</dbReference>
<keyword evidence="2" id="KW-0479">Metal-binding</keyword>
<dbReference type="InterPro" id="IPR027417">
    <property type="entry name" value="P-loop_NTPase"/>
</dbReference>
<feature type="domain" description="TGS" evidence="5">
    <location>
        <begin position="265"/>
        <end position="348"/>
    </location>
</feature>
<gene>
    <name evidence="6" type="primary">ychF_1</name>
    <name evidence="6" type="ORF">METEAL_10620</name>
</gene>
<dbReference type="PRINTS" id="PR00326">
    <property type="entry name" value="GTP1OBG"/>
</dbReference>
<evidence type="ECO:0000256" key="2">
    <source>
        <dbReference type="ARBA" id="ARBA00022723"/>
    </source>
</evidence>
<dbReference type="KEGG" id="msil:METEAL_10620"/>
<protein>
    <submittedName>
        <fullName evidence="6">Ribosome-binding ATPase YchF</fullName>
    </submittedName>
</protein>
<dbReference type="InterPro" id="IPR013029">
    <property type="entry name" value="YchF_C"/>
</dbReference>
<dbReference type="GO" id="GO:0005525">
    <property type="term" value="F:GTP binding"/>
    <property type="evidence" value="ECO:0007669"/>
    <property type="project" value="InterPro"/>
</dbReference>
<evidence type="ECO:0000313" key="7">
    <source>
        <dbReference type="Proteomes" id="UP001238179"/>
    </source>
</evidence>
<dbReference type="PANTHER" id="PTHR23305:SF18">
    <property type="entry name" value="OBG-TYPE G DOMAIN-CONTAINING PROTEIN"/>
    <property type="match status" value="1"/>
</dbReference>
<dbReference type="InterPro" id="IPR004396">
    <property type="entry name" value="ATPase_YchF/OLA1"/>
</dbReference>
<dbReference type="Pfam" id="PF01926">
    <property type="entry name" value="MMR_HSR1"/>
    <property type="match status" value="1"/>
</dbReference>
<keyword evidence="3" id="KW-0547">Nucleotide-binding</keyword>
<reference evidence="7" key="1">
    <citation type="journal article" date="2023" name="Int. J. Syst. Evol. Microbiol.">
        <title>Mesoterricola silvestris gen. nov., sp. nov., Mesoterricola sediminis sp. nov., Geothrix oryzae sp. nov., Geothrix edaphica sp. nov., Geothrix rubra sp. nov., and Geothrix limicola sp. nov., six novel members of Acidobacteriota isolated from soils.</title>
        <authorList>
            <person name="Itoh H."/>
            <person name="Sugisawa Y."/>
            <person name="Mise K."/>
            <person name="Xu Z."/>
            <person name="Kuniyasu M."/>
            <person name="Ushijima N."/>
            <person name="Kawano K."/>
            <person name="Kobayashi E."/>
            <person name="Shiratori Y."/>
            <person name="Masuda Y."/>
            <person name="Senoo K."/>
        </authorList>
    </citation>
    <scope>NUCLEOTIDE SEQUENCE [LARGE SCALE GENOMIC DNA]</scope>
    <source>
        <strain evidence="7">W79</strain>
    </source>
</reference>
<dbReference type="Gene3D" id="1.10.150.300">
    <property type="entry name" value="TGS-like domain"/>
    <property type="match status" value="1"/>
</dbReference>
<evidence type="ECO:0000313" key="6">
    <source>
        <dbReference type="EMBL" id="BDU71888.1"/>
    </source>
</evidence>
<sequence>MKVGLVGFPGCGKTTVFNALTGLSAETGFGAARGRTNLGTVKVPDERVAALAGLFHPRKTTLAEITFCDVAAASAGGHGQSLDEATLRAMREVDALCQVVRGFPGAAGEVPDPLAEAKGLEDEMNLADLILIEKRLERLAKEKAKTGEAELLGTLKAALEAGVPLRKVDGVAPEAWASLAGYRFLTQKPLLLVFNVAEAEAAAPAPGDLARHTRGAGLGLVVLAGLIEMDIAQMSPEDQLEFVASLGLAEPAIARFIRGAYALLDLISFLTAGEDECRAWPIRRGLTAPKAAGKIHSDIERGFIRAEVTHWEDLVRLGSEARCREAGKLRSEGKEYVVHDGDVINFRFNV</sequence>
<dbReference type="GO" id="GO:0005737">
    <property type="term" value="C:cytoplasm"/>
    <property type="evidence" value="ECO:0007669"/>
    <property type="project" value="TreeGrafter"/>
</dbReference>
<dbReference type="Gene3D" id="3.10.20.30">
    <property type="match status" value="1"/>
</dbReference>
<dbReference type="Proteomes" id="UP001238179">
    <property type="component" value="Chromosome"/>
</dbReference>
<name>A0AA48KAV6_9BACT</name>
<evidence type="ECO:0000256" key="1">
    <source>
        <dbReference type="ARBA" id="ARBA00001946"/>
    </source>
</evidence>
<dbReference type="AlphaFoldDB" id="A0AA48KAV6"/>